<protein>
    <submittedName>
        <fullName evidence="1">Uncharacterized protein</fullName>
    </submittedName>
</protein>
<proteinExistence type="predicted"/>
<accession>A0A1Z1WNH5</accession>
<dbReference type="RefSeq" id="WP_107490119.1">
    <property type="nucleotide sequence ID" value="NZ_CP021748.1"/>
</dbReference>
<organism evidence="1 2">
    <name type="scientific">Streptomyces alboflavus</name>
    <dbReference type="NCBI Taxonomy" id="67267"/>
    <lineage>
        <taxon>Bacteria</taxon>
        <taxon>Bacillati</taxon>
        <taxon>Actinomycetota</taxon>
        <taxon>Actinomycetes</taxon>
        <taxon>Kitasatosporales</taxon>
        <taxon>Streptomycetaceae</taxon>
        <taxon>Streptomyces</taxon>
    </lineage>
</organism>
<dbReference type="AlphaFoldDB" id="A0A1Z1WNH5"/>
<sequence>MDLLPYVDHLRRELSVAADADGDEARARVERPTAQLEPATRLTLLRVVEVGQSDVLSRSDLGAAEPTRVAYGQDRLLIRAPRRRGLFGPGAFVDVTVEPSELPEGNAEIHAVTSGGGIVIRHG</sequence>
<keyword evidence="2" id="KW-1185">Reference proteome</keyword>
<dbReference type="KEGG" id="salf:SMD44_07449"/>
<dbReference type="Proteomes" id="UP000195880">
    <property type="component" value="Chromosome"/>
</dbReference>
<evidence type="ECO:0000313" key="1">
    <source>
        <dbReference type="EMBL" id="ARX87963.1"/>
    </source>
</evidence>
<gene>
    <name evidence="1" type="ORF">SMD44_07449</name>
</gene>
<evidence type="ECO:0000313" key="2">
    <source>
        <dbReference type="Proteomes" id="UP000195880"/>
    </source>
</evidence>
<name>A0A1Z1WNH5_9ACTN</name>
<dbReference type="EMBL" id="CP021748">
    <property type="protein sequence ID" value="ARX87963.1"/>
    <property type="molecule type" value="Genomic_DNA"/>
</dbReference>
<dbReference type="STRING" id="67267.GCA_000716675_05321"/>
<reference evidence="1 2" key="1">
    <citation type="submission" date="2017-05" db="EMBL/GenBank/DDBJ databases">
        <title>Streptomyces alboflavus Genome sequencing and assembly.</title>
        <authorList>
            <person name="Wang Y."/>
            <person name="Du B."/>
            <person name="Ding Y."/>
            <person name="Liu H."/>
            <person name="Hou Q."/>
            <person name="Liu K."/>
            <person name="Wang C."/>
            <person name="Yao L."/>
        </authorList>
    </citation>
    <scope>NUCLEOTIDE SEQUENCE [LARGE SCALE GENOMIC DNA]</scope>
    <source>
        <strain evidence="1 2">MDJK44</strain>
    </source>
</reference>